<feature type="transmembrane region" description="Helical" evidence="6">
    <location>
        <begin position="219"/>
        <end position="236"/>
    </location>
</feature>
<dbReference type="GO" id="GO:0015179">
    <property type="term" value="F:L-amino acid transmembrane transporter activity"/>
    <property type="evidence" value="ECO:0007669"/>
    <property type="project" value="TreeGrafter"/>
</dbReference>
<feature type="transmembrane region" description="Helical" evidence="6">
    <location>
        <begin position="289"/>
        <end position="314"/>
    </location>
</feature>
<evidence type="ECO:0000256" key="6">
    <source>
        <dbReference type="SAM" id="Phobius"/>
    </source>
</evidence>
<comment type="subcellular location">
    <subcellularLocation>
        <location evidence="1">Membrane</location>
        <topology evidence="1">Multi-pass membrane protein</topology>
    </subcellularLocation>
</comment>
<feature type="transmembrane region" description="Helical" evidence="6">
    <location>
        <begin position="334"/>
        <end position="354"/>
    </location>
</feature>
<organism evidence="8 9">
    <name type="scientific">Blastocystis sp. subtype 1 (strain ATCC 50177 / NandII)</name>
    <dbReference type="NCBI Taxonomy" id="478820"/>
    <lineage>
        <taxon>Eukaryota</taxon>
        <taxon>Sar</taxon>
        <taxon>Stramenopiles</taxon>
        <taxon>Bigyra</taxon>
        <taxon>Opalozoa</taxon>
        <taxon>Opalinata</taxon>
        <taxon>Blastocystidae</taxon>
        <taxon>Blastocystis</taxon>
    </lineage>
</organism>
<dbReference type="Proteomes" id="UP000078348">
    <property type="component" value="Unassembled WGS sequence"/>
</dbReference>
<evidence type="ECO:0000256" key="5">
    <source>
        <dbReference type="SAM" id="MobiDB-lite"/>
    </source>
</evidence>
<evidence type="ECO:0000256" key="3">
    <source>
        <dbReference type="ARBA" id="ARBA00022989"/>
    </source>
</evidence>
<accession>A0A196S842</accession>
<feature type="transmembrane region" description="Helical" evidence="6">
    <location>
        <begin position="92"/>
        <end position="114"/>
    </location>
</feature>
<keyword evidence="3 6" id="KW-1133">Transmembrane helix</keyword>
<evidence type="ECO:0000313" key="8">
    <source>
        <dbReference type="EMBL" id="OAO13215.1"/>
    </source>
</evidence>
<dbReference type="AlphaFoldDB" id="A0A196S842"/>
<feature type="transmembrane region" description="Helical" evidence="6">
    <location>
        <begin position="191"/>
        <end position="207"/>
    </location>
</feature>
<evidence type="ECO:0000256" key="4">
    <source>
        <dbReference type="ARBA" id="ARBA00023136"/>
    </source>
</evidence>
<evidence type="ECO:0000256" key="1">
    <source>
        <dbReference type="ARBA" id="ARBA00004141"/>
    </source>
</evidence>
<protein>
    <submittedName>
        <fullName evidence="8">Aa transporter</fullName>
    </submittedName>
</protein>
<dbReference type="InterPro" id="IPR013057">
    <property type="entry name" value="AA_transpt_TM"/>
</dbReference>
<keyword evidence="2 6" id="KW-0812">Transmembrane</keyword>
<evidence type="ECO:0000313" key="9">
    <source>
        <dbReference type="Proteomes" id="UP000078348"/>
    </source>
</evidence>
<feature type="transmembrane region" description="Helical" evidence="6">
    <location>
        <begin position="256"/>
        <end position="277"/>
    </location>
</feature>
<reference evidence="8 9" key="1">
    <citation type="submission" date="2016-05" db="EMBL/GenBank/DDBJ databases">
        <title>Nuclear genome of Blastocystis sp. subtype 1 NandII.</title>
        <authorList>
            <person name="Gentekaki E."/>
            <person name="Curtis B."/>
            <person name="Stairs C."/>
            <person name="Eme L."/>
            <person name="Herman E."/>
            <person name="Klimes V."/>
            <person name="Arias M.C."/>
            <person name="Elias M."/>
            <person name="Hilliou F."/>
            <person name="Klute M."/>
            <person name="Malik S.-B."/>
            <person name="Pightling A."/>
            <person name="Rachubinski R."/>
            <person name="Salas D."/>
            <person name="Schlacht A."/>
            <person name="Suga H."/>
            <person name="Archibald J."/>
            <person name="Ball S.G."/>
            <person name="Clark G."/>
            <person name="Dacks J."/>
            <person name="Van Der Giezen M."/>
            <person name="Tsaousis A."/>
            <person name="Roger A."/>
        </authorList>
    </citation>
    <scope>NUCLEOTIDE SEQUENCE [LARGE SCALE GENOMIC DNA]</scope>
    <source>
        <strain evidence="9">ATCC 50177 / NandII</strain>
    </source>
</reference>
<dbReference type="Pfam" id="PF01490">
    <property type="entry name" value="Aa_trans"/>
    <property type="match status" value="1"/>
</dbReference>
<gene>
    <name evidence="8" type="ORF">AV274_5108</name>
</gene>
<evidence type="ECO:0000256" key="2">
    <source>
        <dbReference type="ARBA" id="ARBA00022692"/>
    </source>
</evidence>
<comment type="caution">
    <text evidence="8">The sequence shown here is derived from an EMBL/GenBank/DDBJ whole genome shotgun (WGS) entry which is preliminary data.</text>
</comment>
<keyword evidence="9" id="KW-1185">Reference proteome</keyword>
<feature type="compositionally biased region" description="Polar residues" evidence="5">
    <location>
        <begin position="37"/>
        <end position="51"/>
    </location>
</feature>
<sequence length="415" mass="45354">MAAVPDEVELKNISVEKGEENANNEAVQLNDKKTPLEDTTASDKPSPETETVTIPVEPDGNMTDIAFAINLMKGIAGTGSLAVPCAVKSVGIVWALVLFVVVSCAYVYSSYQLITLNNSLGAKKNIGNGIIKTNNDYARMCYIALGKPGYYLFNFALLMTLYGACIGTMIVMTDFMVALPVMTGSLEMKRYVMQAILTVVAIILCMLKDPSLLVKISSFGLVALAVSFVLLFFYGVRHYHFSFDASYLWPTSTTDFLNKFGVFVYSLGFTLFLLSQVKHVKKAYRPRVVHTISVSVGVVAVVYAFIGILFFLLLNTSPKGVSGNVLASIPEGNWVSVLISVLMVVTCIGGYPLYMGPIHEVVESGMGVPTTNAYFITSKKFIVFRVVEILLISLVATLLPFFSDILSFNILLWLM</sequence>
<feature type="domain" description="Amino acid transporter transmembrane" evidence="7">
    <location>
        <begin position="68"/>
        <end position="408"/>
    </location>
</feature>
<dbReference type="GO" id="GO:0016020">
    <property type="term" value="C:membrane"/>
    <property type="evidence" value="ECO:0007669"/>
    <property type="project" value="UniProtKB-SubCell"/>
</dbReference>
<proteinExistence type="predicted"/>
<dbReference type="PANTHER" id="PTHR22950">
    <property type="entry name" value="AMINO ACID TRANSPORTER"/>
    <property type="match status" value="1"/>
</dbReference>
<feature type="transmembrane region" description="Helical" evidence="6">
    <location>
        <begin position="149"/>
        <end position="171"/>
    </location>
</feature>
<keyword evidence="4 6" id="KW-0472">Membrane</keyword>
<name>A0A196S842_BLAHN</name>
<feature type="transmembrane region" description="Helical" evidence="6">
    <location>
        <begin position="389"/>
        <end position="414"/>
    </location>
</feature>
<dbReference type="EMBL" id="LXWW01000445">
    <property type="protein sequence ID" value="OAO13215.1"/>
    <property type="molecule type" value="Genomic_DNA"/>
</dbReference>
<feature type="region of interest" description="Disordered" evidence="5">
    <location>
        <begin position="12"/>
        <end position="51"/>
    </location>
</feature>
<evidence type="ECO:0000259" key="7">
    <source>
        <dbReference type="Pfam" id="PF01490"/>
    </source>
</evidence>
<dbReference type="OrthoDB" id="191198at2759"/>